<name>X8CPV0_MYCIT</name>
<dbReference type="EMBL" id="JAOG01000001">
    <property type="protein sequence ID" value="EUA58417.1"/>
    <property type="molecule type" value="Genomic_DNA"/>
</dbReference>
<evidence type="ECO:0000313" key="2">
    <source>
        <dbReference type="Proteomes" id="UP000020825"/>
    </source>
</evidence>
<dbReference type="AlphaFoldDB" id="X8CPV0"/>
<comment type="caution">
    <text evidence="1">The sequence shown here is derived from an EMBL/GenBank/DDBJ whole genome shotgun (WGS) entry which is preliminary data.</text>
</comment>
<accession>X8CPV0</accession>
<gene>
    <name evidence="1" type="ORF">I550_1560</name>
</gene>
<reference evidence="1 2" key="1">
    <citation type="submission" date="2013-12" db="EMBL/GenBank/DDBJ databases">
        <authorList>
            <person name="Zelazny A."/>
            <person name="Olivier K."/>
            <person name="Holland S."/>
            <person name="Lenaerts A."/>
            <person name="Ordway D."/>
            <person name="DeGroote M.A."/>
            <person name="Parker T."/>
            <person name="Sizemore C."/>
            <person name="Tallon L.J."/>
            <person name="Sadzewicz L.K."/>
            <person name="Sengamalay N."/>
            <person name="Fraser C.M."/>
            <person name="Hine E."/>
            <person name="Shefchek K.A."/>
            <person name="Das S.P."/>
            <person name="Tettelin H."/>
        </authorList>
    </citation>
    <scope>NUCLEOTIDE SEQUENCE [LARGE SCALE GENOMIC DNA]</scope>
    <source>
        <strain evidence="1 2">1956</strain>
    </source>
</reference>
<dbReference type="Proteomes" id="UP000020825">
    <property type="component" value="Unassembled WGS sequence"/>
</dbReference>
<organism evidence="1 2">
    <name type="scientific">Mycobacterium intracellulare 1956</name>
    <dbReference type="NCBI Taxonomy" id="1299331"/>
    <lineage>
        <taxon>Bacteria</taxon>
        <taxon>Bacillati</taxon>
        <taxon>Actinomycetota</taxon>
        <taxon>Actinomycetes</taxon>
        <taxon>Mycobacteriales</taxon>
        <taxon>Mycobacteriaceae</taxon>
        <taxon>Mycobacterium</taxon>
        <taxon>Mycobacterium avium complex (MAC)</taxon>
    </lineage>
</organism>
<proteinExistence type="predicted"/>
<evidence type="ECO:0000313" key="1">
    <source>
        <dbReference type="EMBL" id="EUA58417.1"/>
    </source>
</evidence>
<protein>
    <submittedName>
        <fullName evidence="1">Uncharacterized protein</fullName>
    </submittedName>
</protein>
<sequence>MIGRRVYVLTAAAPRDRNDPRAGTPSVMQRSQHQMVTLVNGIVGGRGQR</sequence>